<dbReference type="Pfam" id="PF13191">
    <property type="entry name" value="AAA_16"/>
    <property type="match status" value="1"/>
</dbReference>
<feature type="domain" description="Orc1-like AAA ATPase" evidence="2">
    <location>
        <begin position="194"/>
        <end position="404"/>
    </location>
</feature>
<proteinExistence type="predicted"/>
<dbReference type="PATRIC" id="fig|285473.5.peg.4814"/>
<dbReference type="Proteomes" id="UP000095349">
    <property type="component" value="Chromosome"/>
</dbReference>
<feature type="compositionally biased region" description="Low complexity" evidence="1">
    <location>
        <begin position="971"/>
        <end position="985"/>
    </location>
</feature>
<dbReference type="InterPro" id="IPR027417">
    <property type="entry name" value="P-loop_NTPase"/>
</dbReference>
<sequence length="1047" mass="110705">MSTVPSTETTAADLCRLFRDRLRHELRPPGGTPPAVPDARGGYRRAACLLTSFDPRRLRLPGEAEPTGRAVMELAADCAATGPADRTEWTLKPEVREAALRSLPGPEAALRALEANVGAAPEEPGPERVCLAVLRGEPYRTADAGPDELSDVLQAVLWLSSVPGVTGLPDAGAVRAELERARLLAPLERLVRVPFVGREAELAALRDHVDAPGPPPGAPPSVPSPLVVHGPGGMGKSTLLATFLLDSLREPEPEPGPGGAGGLAGDEGGGARAFPFPFAYIDFERPTLSVYEPVTLIAEVARQLGVQYPAFGAELDALAAACLEEARAQRAEEERVVELNRLATTRANLGRRSSLRFLTDASERESALSGRVGEVLCRAAPEGAPFVMVVDSFEEAQYRGSPALGRMWAVFAALSRTYPRVRAIVSGRSPVGHPAQRARAVEVELRDLDQEAAVALLRASGVADPEVARTLADRVGGHPLSLRLAARAALLAGADTAGLRELIGSLPARRRDFFRRVDQLLVQGILYERILQHIPDQDVRRLAQAGLVLRLITPDVVREVLAEPCGVAVPGPREARSLFGRLSRLDLVEPAGPEAVRVRADVRAIMLRLAEGDPRSPTREVERRAVEFYAAREGLQARAEEIYHRLRRGEHPRTVEERWLPGVERLLAGAQDEMGPRAAALLSAHRRRGGASELVMAEAEQEDWERIAAHEVEDLLAQGLTGEALARLAERRPWTPCSPLHVLLAEALDRAGRTGEARRAASDAVDGAREAGCGERQLELLLLAARLAEQDGDTDSAYRDLRLAEDVAIGLGQDLEAMGTLLARARLASAGAAPDRDADTRLARRLRQVPDAVLADQPSLVRAAASQVYTLDARALDHALDLVGLPEGDEVLERLAGGLRRAARADPLLLRPLMDLLRSAAGVHEAPARAGASLVGGAAAGGGSASAGDVAGGTAAGGASAGDVPGGTAWGGASAAGAEPAGVPAAPAPPPSDVADILRLVRDRGGLDALVRRLLVLRDESGEIAASVAAALRGDREDGDREDGGPR</sequence>
<dbReference type="STRING" id="285473.A4G23_04578"/>
<reference evidence="3 4" key="1">
    <citation type="submission" date="2016-09" db="EMBL/GenBank/DDBJ databases">
        <title>Streptomyces rubrolavendulae MJM4426 Genome sequencing and assembly.</title>
        <authorList>
            <person name="Kim J.-G."/>
        </authorList>
    </citation>
    <scope>NUCLEOTIDE SEQUENCE [LARGE SCALE GENOMIC DNA]</scope>
    <source>
        <strain evidence="3 4">MJM4426</strain>
    </source>
</reference>
<accession>A0A1D8G8B1</accession>
<dbReference type="InterPro" id="IPR041664">
    <property type="entry name" value="AAA_16"/>
</dbReference>
<dbReference type="AlphaFoldDB" id="A0A1D8G8B1"/>
<dbReference type="RefSeq" id="WP_237282271.1">
    <property type="nucleotide sequence ID" value="NZ_CP017316.1"/>
</dbReference>
<evidence type="ECO:0000256" key="1">
    <source>
        <dbReference type="SAM" id="MobiDB-lite"/>
    </source>
</evidence>
<feature type="region of interest" description="Disordered" evidence="1">
    <location>
        <begin position="970"/>
        <end position="990"/>
    </location>
</feature>
<name>A0A1D8G8B1_9ACTN</name>
<feature type="region of interest" description="Disordered" evidence="1">
    <location>
        <begin position="208"/>
        <end position="229"/>
    </location>
</feature>
<protein>
    <recommendedName>
        <fullName evidence="2">Orc1-like AAA ATPase domain-containing protein</fullName>
    </recommendedName>
</protein>
<keyword evidence="4" id="KW-1185">Reference proteome</keyword>
<dbReference type="KEGG" id="srn:A4G23_04578"/>
<feature type="compositionally biased region" description="Pro residues" evidence="1">
    <location>
        <begin position="212"/>
        <end position="223"/>
    </location>
</feature>
<evidence type="ECO:0000259" key="2">
    <source>
        <dbReference type="Pfam" id="PF13191"/>
    </source>
</evidence>
<dbReference type="EMBL" id="CP017316">
    <property type="protein sequence ID" value="AOT61689.1"/>
    <property type="molecule type" value="Genomic_DNA"/>
</dbReference>
<dbReference type="SUPFAM" id="SSF52540">
    <property type="entry name" value="P-loop containing nucleoside triphosphate hydrolases"/>
    <property type="match status" value="1"/>
</dbReference>
<gene>
    <name evidence="3" type="ORF">A4G23_04578</name>
</gene>
<organism evidence="3 4">
    <name type="scientific">Streptomyces rubrolavendulae</name>
    <dbReference type="NCBI Taxonomy" id="285473"/>
    <lineage>
        <taxon>Bacteria</taxon>
        <taxon>Bacillati</taxon>
        <taxon>Actinomycetota</taxon>
        <taxon>Actinomycetes</taxon>
        <taxon>Kitasatosporales</taxon>
        <taxon>Streptomycetaceae</taxon>
        <taxon>Streptomyces</taxon>
    </lineage>
</organism>
<evidence type="ECO:0000313" key="4">
    <source>
        <dbReference type="Proteomes" id="UP000095349"/>
    </source>
</evidence>
<evidence type="ECO:0000313" key="3">
    <source>
        <dbReference type="EMBL" id="AOT61689.1"/>
    </source>
</evidence>